<evidence type="ECO:0000313" key="2">
    <source>
        <dbReference type="Proteomes" id="UP000431922"/>
    </source>
</evidence>
<dbReference type="Proteomes" id="UP000431922">
    <property type="component" value="Unassembled WGS sequence"/>
</dbReference>
<organism evidence="1 2">
    <name type="scientific">Allopontixanthobacter sediminis</name>
    <dbReference type="NCBI Taxonomy" id="1689985"/>
    <lineage>
        <taxon>Bacteria</taxon>
        <taxon>Pseudomonadati</taxon>
        <taxon>Pseudomonadota</taxon>
        <taxon>Alphaproteobacteria</taxon>
        <taxon>Sphingomonadales</taxon>
        <taxon>Erythrobacteraceae</taxon>
        <taxon>Allopontixanthobacter</taxon>
    </lineage>
</organism>
<reference evidence="1 2" key="1">
    <citation type="submission" date="2019-12" db="EMBL/GenBank/DDBJ databases">
        <title>Genomic-based taxomic classification of the family Erythrobacteraceae.</title>
        <authorList>
            <person name="Xu L."/>
        </authorList>
    </citation>
    <scope>NUCLEOTIDE SEQUENCE [LARGE SCALE GENOMIC DNA]</scope>
    <source>
        <strain evidence="1 2">KCTC 42453</strain>
    </source>
</reference>
<protein>
    <submittedName>
        <fullName evidence="1">Uncharacterized protein</fullName>
    </submittedName>
</protein>
<dbReference type="EMBL" id="WTYL01000002">
    <property type="protein sequence ID" value="MXP44804.1"/>
    <property type="molecule type" value="Genomic_DNA"/>
</dbReference>
<comment type="caution">
    <text evidence="1">The sequence shown here is derived from an EMBL/GenBank/DDBJ whole genome shotgun (WGS) entry which is preliminary data.</text>
</comment>
<dbReference type="RefSeq" id="WP_160756352.1">
    <property type="nucleotide sequence ID" value="NZ_WTYL01000002.1"/>
</dbReference>
<keyword evidence="2" id="KW-1185">Reference proteome</keyword>
<name>A0A845B3T6_9SPHN</name>
<proteinExistence type="predicted"/>
<dbReference type="AlphaFoldDB" id="A0A845B3T6"/>
<gene>
    <name evidence="1" type="ORF">GRI65_10080</name>
</gene>
<evidence type="ECO:0000313" key="1">
    <source>
        <dbReference type="EMBL" id="MXP44804.1"/>
    </source>
</evidence>
<sequence>MEVIRLFQFGRNRKIPAENSCHTLNFAMAGHAEKPQRFSFDLKELLQLLHRGHEIRRFLSWRAPAQGPVCLEAVGVTLI</sequence>
<accession>A0A845B3T6</accession>